<organism evidence="5 6">
    <name type="scientific">Pseudomonas fluorescens</name>
    <dbReference type="NCBI Taxonomy" id="294"/>
    <lineage>
        <taxon>Bacteria</taxon>
        <taxon>Pseudomonadati</taxon>
        <taxon>Pseudomonadota</taxon>
        <taxon>Gammaproteobacteria</taxon>
        <taxon>Pseudomonadales</taxon>
        <taxon>Pseudomonadaceae</taxon>
        <taxon>Pseudomonas</taxon>
    </lineage>
</organism>
<dbReference type="Pfam" id="PF00239">
    <property type="entry name" value="Resolvase"/>
    <property type="match status" value="1"/>
</dbReference>
<evidence type="ECO:0000313" key="6">
    <source>
        <dbReference type="Proteomes" id="UP000325723"/>
    </source>
</evidence>
<name>A0A8H2NR67_PSEFL</name>
<reference evidence="5 6" key="1">
    <citation type="submission" date="2019-09" db="EMBL/GenBank/DDBJ databases">
        <authorList>
            <person name="Chandra G."/>
            <person name="Truman W A."/>
        </authorList>
    </citation>
    <scope>NUCLEOTIDE SEQUENCE [LARGE SCALE GENOMIC DNA]</scope>
    <source>
        <strain evidence="5">PS900</strain>
    </source>
</reference>
<feature type="coiled-coil region" evidence="3">
    <location>
        <begin position="385"/>
        <end position="412"/>
    </location>
</feature>
<dbReference type="GO" id="GO:0000150">
    <property type="term" value="F:DNA strand exchange activity"/>
    <property type="evidence" value="ECO:0007669"/>
    <property type="project" value="InterPro"/>
</dbReference>
<dbReference type="RefSeq" id="WP_150757693.1">
    <property type="nucleotide sequence ID" value="NZ_CABVIE010000005.1"/>
</dbReference>
<dbReference type="Gene3D" id="3.90.1750.20">
    <property type="entry name" value="Putative Large Serine Recombinase, Chain B, Domain 2"/>
    <property type="match status" value="1"/>
</dbReference>
<dbReference type="InterPro" id="IPR038109">
    <property type="entry name" value="DNA_bind_recomb_sf"/>
</dbReference>
<dbReference type="InterPro" id="IPR006119">
    <property type="entry name" value="Resolv_N"/>
</dbReference>
<comment type="caution">
    <text evidence="5">The sequence shown here is derived from an EMBL/GenBank/DDBJ whole genome shotgun (WGS) entry which is preliminary data.</text>
</comment>
<protein>
    <recommendedName>
        <fullName evidence="4">Resolvase/invertase-type recombinase catalytic domain-containing protein</fullName>
    </recommendedName>
</protein>
<feature type="domain" description="Resolvase/invertase-type recombinase catalytic" evidence="4">
    <location>
        <begin position="3"/>
        <end position="164"/>
    </location>
</feature>
<dbReference type="InterPro" id="IPR050639">
    <property type="entry name" value="SSR_resolvase"/>
</dbReference>
<dbReference type="InterPro" id="IPR011109">
    <property type="entry name" value="DNA_bind_recombinase_dom"/>
</dbReference>
<dbReference type="InterPro" id="IPR025827">
    <property type="entry name" value="Zn_ribbon_recom_dom"/>
</dbReference>
<evidence type="ECO:0000313" key="5">
    <source>
        <dbReference type="EMBL" id="VVO86242.1"/>
    </source>
</evidence>
<dbReference type="GO" id="GO:0003677">
    <property type="term" value="F:DNA binding"/>
    <property type="evidence" value="ECO:0007669"/>
    <property type="project" value="UniProtKB-KW"/>
</dbReference>
<dbReference type="CDD" id="cd00338">
    <property type="entry name" value="Ser_Recombinase"/>
    <property type="match status" value="1"/>
</dbReference>
<dbReference type="SUPFAM" id="SSF53041">
    <property type="entry name" value="Resolvase-like"/>
    <property type="match status" value="1"/>
</dbReference>
<dbReference type="Pfam" id="PF07508">
    <property type="entry name" value="Recombinase"/>
    <property type="match status" value="1"/>
</dbReference>
<keyword evidence="1" id="KW-0238">DNA-binding</keyword>
<sequence>MPKAISYIRFSTGKQAKGNSEERQEEAVTQWLKQHPTYTLYDQPFRDRGKSGFSGEHIKQGGGWAKILVAVKQGDFQPGDCILVEAIDRTGRMHTGDMLGDLILPILRSGVSIITLDDNNEYSNDSINTAHMHLLVARIQAAHMFSKQLSERTKASYAIRREKAKSGKEVKRHTAVWLTTSGELEREELVSHIKQVFDLYISGVGKHAIANRLRESGVPEFATCVGSTVGKWLNNKSAIGYWNDIPNACEPVVTHEVFNQAQKRQREVKTTPKTYTSKNFLVGLIKCGVCGANYSIHRKDGKPHNMRCLKHHLQRDAGCTNNETIPYVVIRYIYSLTARHWLGKALQKIQLSINDKRKLEVEVEIETVSTSIDKIVDAIDIVPDSKELINKLSKLNENRKKLDDELEILSRTANGDSDFHEVSLAESNLLLNDPVKLNSLLKLSGYALTVHPDKLITAAEELYPWKYVGVKRSGNNTVGYRIHYLGTETVISPDVKETPDWGLPTDDFAEKWRYLMRKEHKLISVHQPVDWVDLE</sequence>
<dbReference type="Gene3D" id="3.40.50.1390">
    <property type="entry name" value="Resolvase, N-terminal catalytic domain"/>
    <property type="match status" value="1"/>
</dbReference>
<dbReference type="PROSITE" id="PS51736">
    <property type="entry name" value="RECOMBINASES_3"/>
    <property type="match status" value="1"/>
</dbReference>
<dbReference type="PANTHER" id="PTHR30461:SF2">
    <property type="entry name" value="SERINE RECOMBINASE PINE-RELATED"/>
    <property type="match status" value="1"/>
</dbReference>
<dbReference type="InterPro" id="IPR036162">
    <property type="entry name" value="Resolvase-like_N_sf"/>
</dbReference>
<evidence type="ECO:0000256" key="2">
    <source>
        <dbReference type="ARBA" id="ARBA00023172"/>
    </source>
</evidence>
<dbReference type="Proteomes" id="UP000325723">
    <property type="component" value="Unassembled WGS sequence"/>
</dbReference>
<dbReference type="PANTHER" id="PTHR30461">
    <property type="entry name" value="DNA-INVERTASE FROM LAMBDOID PROPHAGE"/>
    <property type="match status" value="1"/>
</dbReference>
<gene>
    <name evidence="5" type="ORF">PS900_02084</name>
</gene>
<dbReference type="Pfam" id="PF13408">
    <property type="entry name" value="Zn_ribbon_recom"/>
    <property type="match status" value="1"/>
</dbReference>
<evidence type="ECO:0000259" key="4">
    <source>
        <dbReference type="PROSITE" id="PS51736"/>
    </source>
</evidence>
<evidence type="ECO:0000256" key="1">
    <source>
        <dbReference type="ARBA" id="ARBA00023125"/>
    </source>
</evidence>
<accession>A0A8H2NR67</accession>
<keyword evidence="2" id="KW-0233">DNA recombination</keyword>
<dbReference type="SMART" id="SM00857">
    <property type="entry name" value="Resolvase"/>
    <property type="match status" value="1"/>
</dbReference>
<dbReference type="EMBL" id="CABVIE010000005">
    <property type="protein sequence ID" value="VVO86242.1"/>
    <property type="molecule type" value="Genomic_DNA"/>
</dbReference>
<dbReference type="AlphaFoldDB" id="A0A8H2NR67"/>
<proteinExistence type="predicted"/>
<keyword evidence="3" id="KW-0175">Coiled coil</keyword>
<evidence type="ECO:0000256" key="3">
    <source>
        <dbReference type="SAM" id="Coils"/>
    </source>
</evidence>